<keyword evidence="5 11" id="KW-0418">Kinase</keyword>
<gene>
    <name evidence="11" type="primary">ywqD</name>
    <name evidence="11" type="ORF">BGLFYP119_01290</name>
</gene>
<evidence type="ECO:0000256" key="9">
    <source>
        <dbReference type="SAM" id="Phobius"/>
    </source>
</evidence>
<accession>A0A6N2SYN1</accession>
<evidence type="ECO:0000256" key="6">
    <source>
        <dbReference type="ARBA" id="ARBA00022840"/>
    </source>
</evidence>
<evidence type="ECO:0000256" key="7">
    <source>
        <dbReference type="ARBA" id="ARBA00023137"/>
    </source>
</evidence>
<dbReference type="InterPro" id="IPR050445">
    <property type="entry name" value="Bact_polysacc_biosynth/exp"/>
</dbReference>
<dbReference type="GO" id="GO:0005886">
    <property type="term" value="C:plasma membrane"/>
    <property type="evidence" value="ECO:0007669"/>
    <property type="project" value="TreeGrafter"/>
</dbReference>
<dbReference type="InterPro" id="IPR025669">
    <property type="entry name" value="AAA_dom"/>
</dbReference>
<evidence type="ECO:0000256" key="5">
    <source>
        <dbReference type="ARBA" id="ARBA00022777"/>
    </source>
</evidence>
<comment type="catalytic activity">
    <reaction evidence="8">
        <text>L-tyrosyl-[protein] + ATP = O-phospho-L-tyrosyl-[protein] + ADP + H(+)</text>
        <dbReference type="Rhea" id="RHEA:10596"/>
        <dbReference type="Rhea" id="RHEA-COMP:10136"/>
        <dbReference type="Rhea" id="RHEA-COMP:20101"/>
        <dbReference type="ChEBI" id="CHEBI:15378"/>
        <dbReference type="ChEBI" id="CHEBI:30616"/>
        <dbReference type="ChEBI" id="CHEBI:46858"/>
        <dbReference type="ChEBI" id="CHEBI:61978"/>
        <dbReference type="ChEBI" id="CHEBI:456216"/>
        <dbReference type="EC" id="2.7.10.2"/>
    </reaction>
</comment>
<dbReference type="CDD" id="cd05387">
    <property type="entry name" value="BY-kinase"/>
    <property type="match status" value="1"/>
</dbReference>
<sequence>MYTETLNNTEQYEDDEIILDLSGLFEDYIRCLKRCWLQLLLVLFMVTALGVTYFNISYQPSYEAKITYAVERTGDTGIDASIAKRLSLSIPTLTGVKDFQQDLTENIKTKSRSGNYTFRSVNTEGSNLFTVYVSTNNYKNTNIFLENFKKIYPGWASDSVGTVELQIADESQAGTTPSNPYSLPKSAGMGAVAGLAVCFVIATIYVLSSKTVRKESDMKKVTVKSCITVIPDVKLKKRINSQKEQLLITNRRVDWGFRQSILGAQSRIERQMEKENKRVLLVSSTLPEEGKSLLALNLALAFEQREKNVLVIDGDLRNPSIGKLLGLEEGHKGLSDYFKKGSSLEEIIQTKNNIDVICGGSIRNKASSILKKKEMDQLMEILINSYDYIIIDTPPSALFTDAAMLSEYADAVVYAVRHDKPTTKEIKEGIDPFIRSGKLLGYVINRKPGGYSSYGKYGRYSQYSSYRKYGKYKKYVDIDEKTMNTEDSL</sequence>
<evidence type="ECO:0000256" key="8">
    <source>
        <dbReference type="ARBA" id="ARBA00051245"/>
    </source>
</evidence>
<dbReference type="PANTHER" id="PTHR32309:SF13">
    <property type="entry name" value="FERRIC ENTEROBACTIN TRANSPORT PROTEIN FEPE"/>
    <property type="match status" value="1"/>
</dbReference>
<dbReference type="InterPro" id="IPR005702">
    <property type="entry name" value="Wzc-like_C"/>
</dbReference>
<organism evidence="11">
    <name type="scientific">Blautia glucerasea</name>
    <dbReference type="NCBI Taxonomy" id="536633"/>
    <lineage>
        <taxon>Bacteria</taxon>
        <taxon>Bacillati</taxon>
        <taxon>Bacillota</taxon>
        <taxon>Clostridia</taxon>
        <taxon>Lachnospirales</taxon>
        <taxon>Lachnospiraceae</taxon>
        <taxon>Blautia</taxon>
    </lineage>
</organism>
<evidence type="ECO:0000256" key="2">
    <source>
        <dbReference type="ARBA" id="ARBA00011903"/>
    </source>
</evidence>
<dbReference type="InterPro" id="IPR027417">
    <property type="entry name" value="P-loop_NTPase"/>
</dbReference>
<dbReference type="GO" id="GO:0005524">
    <property type="term" value="F:ATP binding"/>
    <property type="evidence" value="ECO:0007669"/>
    <property type="project" value="UniProtKB-KW"/>
</dbReference>
<dbReference type="PANTHER" id="PTHR32309">
    <property type="entry name" value="TYROSINE-PROTEIN KINASE"/>
    <property type="match status" value="1"/>
</dbReference>
<dbReference type="GO" id="GO:0004715">
    <property type="term" value="F:non-membrane spanning protein tyrosine kinase activity"/>
    <property type="evidence" value="ECO:0007669"/>
    <property type="project" value="UniProtKB-EC"/>
</dbReference>
<dbReference type="NCBIfam" id="TIGR01007">
    <property type="entry name" value="eps_fam"/>
    <property type="match status" value="1"/>
</dbReference>
<evidence type="ECO:0000256" key="3">
    <source>
        <dbReference type="ARBA" id="ARBA00022679"/>
    </source>
</evidence>
<evidence type="ECO:0000313" key="11">
    <source>
        <dbReference type="EMBL" id="VYS96675.1"/>
    </source>
</evidence>
<keyword evidence="9" id="KW-1133">Transmembrane helix</keyword>
<proteinExistence type="inferred from homology"/>
<name>A0A6N2SYN1_9FIRM</name>
<dbReference type="RefSeq" id="WP_156353624.1">
    <property type="nucleotide sequence ID" value="NZ_CACRST010000011.1"/>
</dbReference>
<dbReference type="Pfam" id="PF13614">
    <property type="entry name" value="AAA_31"/>
    <property type="match status" value="1"/>
</dbReference>
<feature type="transmembrane region" description="Helical" evidence="9">
    <location>
        <begin position="187"/>
        <end position="208"/>
    </location>
</feature>
<keyword evidence="7" id="KW-0829">Tyrosine-protein kinase</keyword>
<evidence type="ECO:0000256" key="1">
    <source>
        <dbReference type="ARBA" id="ARBA00007316"/>
    </source>
</evidence>
<keyword evidence="3 11" id="KW-0808">Transferase</keyword>
<reference evidence="11" key="1">
    <citation type="submission" date="2019-11" db="EMBL/GenBank/DDBJ databases">
        <authorList>
            <person name="Feng L."/>
        </authorList>
    </citation>
    <scope>NUCLEOTIDE SEQUENCE</scope>
    <source>
        <strain evidence="11">BgluceraseaLFYP119</strain>
    </source>
</reference>
<dbReference type="AlphaFoldDB" id="A0A6N2SYN1"/>
<dbReference type="EMBL" id="CACRST010000011">
    <property type="protein sequence ID" value="VYS96675.1"/>
    <property type="molecule type" value="Genomic_DNA"/>
</dbReference>
<feature type="domain" description="AAA" evidence="10">
    <location>
        <begin position="290"/>
        <end position="417"/>
    </location>
</feature>
<dbReference type="EC" id="2.7.10.2" evidence="2"/>
<keyword evidence="6" id="KW-0067">ATP-binding</keyword>
<evidence type="ECO:0000256" key="4">
    <source>
        <dbReference type="ARBA" id="ARBA00022741"/>
    </source>
</evidence>
<comment type="similarity">
    <text evidence="1">Belongs to the CpsD/CapB family.</text>
</comment>
<keyword evidence="4" id="KW-0547">Nucleotide-binding</keyword>
<dbReference type="SUPFAM" id="SSF52540">
    <property type="entry name" value="P-loop containing nucleoside triphosphate hydrolases"/>
    <property type="match status" value="1"/>
</dbReference>
<evidence type="ECO:0000259" key="10">
    <source>
        <dbReference type="Pfam" id="PF13614"/>
    </source>
</evidence>
<protein>
    <recommendedName>
        <fullName evidence="2">non-specific protein-tyrosine kinase</fullName>
        <ecNumber evidence="2">2.7.10.2</ecNumber>
    </recommendedName>
</protein>
<dbReference type="Gene3D" id="3.40.50.300">
    <property type="entry name" value="P-loop containing nucleotide triphosphate hydrolases"/>
    <property type="match status" value="1"/>
</dbReference>
<keyword evidence="9" id="KW-0472">Membrane</keyword>
<keyword evidence="9" id="KW-0812">Transmembrane</keyword>
<feature type="transmembrane region" description="Helical" evidence="9">
    <location>
        <begin position="35"/>
        <end position="56"/>
    </location>
</feature>